<comment type="caution">
    <text evidence="2">The sequence shown here is derived from an EMBL/GenBank/DDBJ whole genome shotgun (WGS) entry which is preliminary data.</text>
</comment>
<keyword evidence="1" id="KW-1133">Transmembrane helix</keyword>
<keyword evidence="1" id="KW-0472">Membrane</keyword>
<dbReference type="EMBL" id="AHNR02000028">
    <property type="protein sequence ID" value="EKR55686.1"/>
    <property type="molecule type" value="Genomic_DNA"/>
</dbReference>
<feature type="transmembrane region" description="Helical" evidence="1">
    <location>
        <begin position="37"/>
        <end position="62"/>
    </location>
</feature>
<name>A0A0E2D6X7_LEPIR</name>
<sequence length="142" mass="15288">MVSGITLIVLSILAVPSLLLAKKPDAKELLAKISPYQGWIGLVFCFWGIYGIVFQGLLGLGWLSTWPIYWVTALLGNIVQAVLGFILGFGTISTYVLSKNEEAKKKGAELLAKLAPIQGKLGIFGIAVGIWTIVASFLFYGV</sequence>
<evidence type="ECO:0000313" key="2">
    <source>
        <dbReference type="EMBL" id="EKR55686.1"/>
    </source>
</evidence>
<reference evidence="2 3" key="1">
    <citation type="submission" date="2012-10" db="EMBL/GenBank/DDBJ databases">
        <authorList>
            <person name="Harkins D.M."/>
            <person name="Durkin A.S."/>
            <person name="Brinkac L.M."/>
            <person name="Haft D.H."/>
            <person name="Selengut J.D."/>
            <person name="Sanka R."/>
            <person name="DePew J."/>
            <person name="Purushe J."/>
            <person name="Chanthongthip A."/>
            <person name="Lattana O."/>
            <person name="Phetsouvanh R."/>
            <person name="Newton P.N."/>
            <person name="Vinetz J.M."/>
            <person name="Sutton G.G."/>
            <person name="Nierman W.C."/>
            <person name="Fouts D.E."/>
        </authorList>
    </citation>
    <scope>NUCLEOTIDE SEQUENCE [LARGE SCALE GENOMIC DNA]</scope>
    <source>
        <strain evidence="2 3">UI 12758</strain>
    </source>
</reference>
<dbReference type="AlphaFoldDB" id="A0A0E2D6X7"/>
<accession>A0A0E2D6X7</accession>
<feature type="transmembrane region" description="Helical" evidence="1">
    <location>
        <begin position="117"/>
        <end position="140"/>
    </location>
</feature>
<keyword evidence="1" id="KW-0812">Transmembrane</keyword>
<evidence type="ECO:0000313" key="3">
    <source>
        <dbReference type="Proteomes" id="UP000001340"/>
    </source>
</evidence>
<protein>
    <submittedName>
        <fullName evidence="2">Uncharacterized protein</fullName>
    </submittedName>
</protein>
<feature type="transmembrane region" description="Helical" evidence="1">
    <location>
        <begin position="74"/>
        <end position="97"/>
    </location>
</feature>
<evidence type="ECO:0000256" key="1">
    <source>
        <dbReference type="SAM" id="Phobius"/>
    </source>
</evidence>
<dbReference type="RefSeq" id="WP_000253512.1">
    <property type="nucleotide sequence ID" value="NZ_AHNR02000028.1"/>
</dbReference>
<dbReference type="Proteomes" id="UP000001340">
    <property type="component" value="Unassembled WGS sequence"/>
</dbReference>
<organism evidence="2 3">
    <name type="scientific">Leptospira interrogans str. UI 12758</name>
    <dbReference type="NCBI Taxonomy" id="1049938"/>
    <lineage>
        <taxon>Bacteria</taxon>
        <taxon>Pseudomonadati</taxon>
        <taxon>Spirochaetota</taxon>
        <taxon>Spirochaetia</taxon>
        <taxon>Leptospirales</taxon>
        <taxon>Leptospiraceae</taxon>
        <taxon>Leptospira</taxon>
    </lineage>
</organism>
<gene>
    <name evidence="2" type="ORF">LEP1GSC105_2492</name>
</gene>
<proteinExistence type="predicted"/>